<organism evidence="6 7">
    <name type="scientific">Poecilia latipinna</name>
    <name type="common">sailfin molly</name>
    <dbReference type="NCBI Taxonomy" id="48699"/>
    <lineage>
        <taxon>Eukaryota</taxon>
        <taxon>Metazoa</taxon>
        <taxon>Chordata</taxon>
        <taxon>Craniata</taxon>
        <taxon>Vertebrata</taxon>
        <taxon>Euteleostomi</taxon>
        <taxon>Actinopterygii</taxon>
        <taxon>Neopterygii</taxon>
        <taxon>Teleostei</taxon>
        <taxon>Neoteleostei</taxon>
        <taxon>Acanthomorphata</taxon>
        <taxon>Ovalentaria</taxon>
        <taxon>Atherinomorphae</taxon>
        <taxon>Cyprinodontiformes</taxon>
        <taxon>Poeciliidae</taxon>
        <taxon>Poeciliinae</taxon>
        <taxon>Poecilia</taxon>
    </lineage>
</organism>
<protein>
    <recommendedName>
        <fullName evidence="8">Small integral membrane protein 5</fullName>
    </recommendedName>
</protein>
<keyword evidence="4 5" id="KW-0472">Membrane</keyword>
<accession>A0A3B3VS96</accession>
<dbReference type="Proteomes" id="UP000261500">
    <property type="component" value="Unplaced"/>
</dbReference>
<evidence type="ECO:0000256" key="4">
    <source>
        <dbReference type="ARBA" id="ARBA00023136"/>
    </source>
</evidence>
<dbReference type="CDD" id="cd20254">
    <property type="entry name" value="CASIMO1_SMIM5"/>
    <property type="match status" value="1"/>
</dbReference>
<dbReference type="GO" id="GO:0016020">
    <property type="term" value="C:membrane"/>
    <property type="evidence" value="ECO:0007669"/>
    <property type="project" value="UniProtKB-SubCell"/>
</dbReference>
<comment type="subcellular location">
    <subcellularLocation>
        <location evidence="1">Membrane</location>
        <topology evidence="1">Single-pass membrane protein</topology>
    </subcellularLocation>
</comment>
<dbReference type="PANTHER" id="PTHR37344:SF1">
    <property type="entry name" value="SMALL INTEGRAL MEMBRANE PROTEIN 5"/>
    <property type="match status" value="1"/>
</dbReference>
<evidence type="ECO:0000256" key="5">
    <source>
        <dbReference type="SAM" id="Phobius"/>
    </source>
</evidence>
<evidence type="ECO:0000256" key="2">
    <source>
        <dbReference type="ARBA" id="ARBA00022692"/>
    </source>
</evidence>
<dbReference type="InterPro" id="IPR031671">
    <property type="entry name" value="SMIM5/18/22"/>
</dbReference>
<feature type="transmembrane region" description="Helical" evidence="5">
    <location>
        <begin position="40"/>
        <end position="64"/>
    </location>
</feature>
<dbReference type="Pfam" id="PF15831">
    <property type="entry name" value="SMIM5_18_22"/>
    <property type="match status" value="1"/>
</dbReference>
<sequence length="81" mass="8917">MVLAAPQTIMDAKQEFAGILQRVWSKLLSLPQATPLESGAFSILVLFIVTVLFLMLLSCFHCCCCGKPKYQGSRVQPLESV</sequence>
<keyword evidence="2 5" id="KW-0812">Transmembrane</keyword>
<keyword evidence="7" id="KW-1185">Reference proteome</keyword>
<reference evidence="6" key="1">
    <citation type="submission" date="2025-08" db="UniProtKB">
        <authorList>
            <consortium name="Ensembl"/>
        </authorList>
    </citation>
    <scope>IDENTIFICATION</scope>
</reference>
<keyword evidence="3 5" id="KW-1133">Transmembrane helix</keyword>
<evidence type="ECO:0000256" key="1">
    <source>
        <dbReference type="ARBA" id="ARBA00004167"/>
    </source>
</evidence>
<dbReference type="PANTHER" id="PTHR37344">
    <property type="entry name" value="SMALL INTEGRAL MEMBRANE PROTEIN 5"/>
    <property type="match status" value="1"/>
</dbReference>
<evidence type="ECO:0000256" key="3">
    <source>
        <dbReference type="ARBA" id="ARBA00022989"/>
    </source>
</evidence>
<dbReference type="AlphaFoldDB" id="A0A3B3VS96"/>
<evidence type="ECO:0000313" key="6">
    <source>
        <dbReference type="Ensembl" id="ENSPLAP00000027908.1"/>
    </source>
</evidence>
<proteinExistence type="predicted"/>
<evidence type="ECO:0008006" key="8">
    <source>
        <dbReference type="Google" id="ProtNLM"/>
    </source>
</evidence>
<dbReference type="Ensembl" id="ENSPLAT00000021374.1">
    <property type="protein sequence ID" value="ENSPLAP00000027908.1"/>
    <property type="gene ID" value="ENSPLAG00000016874.1"/>
</dbReference>
<evidence type="ECO:0000313" key="7">
    <source>
        <dbReference type="Proteomes" id="UP000261500"/>
    </source>
</evidence>
<dbReference type="InterPro" id="IPR047133">
    <property type="entry name" value="SMIM5"/>
</dbReference>
<name>A0A3B3VS96_9TELE</name>
<reference evidence="6" key="2">
    <citation type="submission" date="2025-09" db="UniProtKB">
        <authorList>
            <consortium name="Ensembl"/>
        </authorList>
    </citation>
    <scope>IDENTIFICATION</scope>
</reference>
<dbReference type="GeneTree" id="ENSGT00940000176223"/>